<reference evidence="1 2" key="1">
    <citation type="submission" date="2019-06" db="EMBL/GenBank/DDBJ databases">
        <title>Echinicola alkalisoli sp. nov. isolated from saline soil.</title>
        <authorList>
            <person name="Sun J.-Q."/>
            <person name="Xu L."/>
        </authorList>
    </citation>
    <scope>NUCLEOTIDE SEQUENCE [LARGE SCALE GENOMIC DNA]</scope>
    <source>
        <strain evidence="1 2">LN3S3</strain>
    </source>
</reference>
<evidence type="ECO:0000313" key="2">
    <source>
        <dbReference type="Proteomes" id="UP000316614"/>
    </source>
</evidence>
<dbReference type="Proteomes" id="UP000316614">
    <property type="component" value="Chromosome"/>
</dbReference>
<evidence type="ECO:0000313" key="1">
    <source>
        <dbReference type="EMBL" id="QDH81173.1"/>
    </source>
</evidence>
<sequence>MKVAYHFRCGDIEGRYDGVFYHLVFNCLLRLNEPLISSKVLIGDLLLFGFLQKEVHPQNFLNYLFQVQGDIWGRILAGKANYFIEDTVFVICFETIPKEFAHRLHEALIEE</sequence>
<gene>
    <name evidence="1" type="ORF">FKX85_19925</name>
</gene>
<proteinExistence type="predicted"/>
<accession>A0A514CMW6</accession>
<dbReference type="AlphaFoldDB" id="A0A514CMW6"/>
<keyword evidence="2" id="KW-1185">Reference proteome</keyword>
<dbReference type="RefSeq" id="WP_141616388.1">
    <property type="nucleotide sequence ID" value="NZ_CP041253.1"/>
</dbReference>
<name>A0A514CMW6_9BACT</name>
<organism evidence="1 2">
    <name type="scientific">Echinicola soli</name>
    <dbReference type="NCBI Taxonomy" id="2591634"/>
    <lineage>
        <taxon>Bacteria</taxon>
        <taxon>Pseudomonadati</taxon>
        <taxon>Bacteroidota</taxon>
        <taxon>Cytophagia</taxon>
        <taxon>Cytophagales</taxon>
        <taxon>Cyclobacteriaceae</taxon>
        <taxon>Echinicola</taxon>
    </lineage>
</organism>
<dbReference type="KEGG" id="echi:FKX85_19925"/>
<protein>
    <submittedName>
        <fullName evidence="1">Uncharacterized protein</fullName>
    </submittedName>
</protein>
<dbReference type="EMBL" id="CP041253">
    <property type="protein sequence ID" value="QDH81173.1"/>
    <property type="molecule type" value="Genomic_DNA"/>
</dbReference>